<gene>
    <name evidence="2" type="ORF">ACFFIC_02255</name>
</gene>
<comment type="caution">
    <text evidence="2">The sequence shown here is derived from an EMBL/GenBank/DDBJ whole genome shotgun (WGS) entry which is preliminary data.</text>
</comment>
<dbReference type="Gene3D" id="3.90.320.10">
    <property type="match status" value="1"/>
</dbReference>
<reference evidence="2 3" key="1">
    <citation type="submission" date="2024-09" db="EMBL/GenBank/DDBJ databases">
        <authorList>
            <person name="Sun Q."/>
            <person name="Mori K."/>
        </authorList>
    </citation>
    <scope>NUCLEOTIDE SEQUENCE [LARGE SCALE GENOMIC DNA]</scope>
    <source>
        <strain evidence="2 3">CCM 7468</strain>
    </source>
</reference>
<dbReference type="InterPro" id="IPR024432">
    <property type="entry name" value="Put_RecE_PDDEXK-like_dom"/>
</dbReference>
<protein>
    <submittedName>
        <fullName evidence="2">PD-(D/E)XK nuclease-like domain-containing protein</fullName>
    </submittedName>
</protein>
<evidence type="ECO:0000259" key="1">
    <source>
        <dbReference type="Pfam" id="PF12684"/>
    </source>
</evidence>
<organism evidence="2 3">
    <name type="scientific">Muricoccus vinaceus</name>
    <dbReference type="NCBI Taxonomy" id="424704"/>
    <lineage>
        <taxon>Bacteria</taxon>
        <taxon>Pseudomonadati</taxon>
        <taxon>Pseudomonadota</taxon>
        <taxon>Alphaproteobacteria</taxon>
        <taxon>Acetobacterales</taxon>
        <taxon>Roseomonadaceae</taxon>
        <taxon>Muricoccus</taxon>
    </lineage>
</organism>
<proteinExistence type="predicted"/>
<accession>A0ABV6ILR1</accession>
<name>A0ABV6ILR1_9PROT</name>
<evidence type="ECO:0000313" key="3">
    <source>
        <dbReference type="Proteomes" id="UP001589789"/>
    </source>
</evidence>
<feature type="domain" description="Putative exodeoxyribonuclease 8 PDDEXK-like" evidence="1">
    <location>
        <begin position="56"/>
        <end position="264"/>
    </location>
</feature>
<sequence length="307" mass="33984">MRIIEPGTYPDVPAAAYHADPCPAPSLSASIAHKLETQSALHAWAAHPRLNPDHDAGASTEAQEVGTALHALIIEGRDMIDGHPFPDWRTKVAQAARDASRAAGRIPLLEEKAAELWECASSVRKNLAVHEAADAFTDGVPEAVMAWQEETPWGPIWCRSRVDWLGAAFLDDLKTTTGSAHPDTWSKKLLPDGYALQAAFYLRGARALGRRPRAFRFIVAEQKPPYGVTVMQLAPDLMAIAEDAVERAMEAWAWSLRENRWPGYPTRICHAEARSWELAALEDRKVTRKRGYMHSEARVLRTGVPFA</sequence>
<dbReference type="RefSeq" id="WP_377048425.1">
    <property type="nucleotide sequence ID" value="NZ_JBHLVZ010000002.1"/>
</dbReference>
<dbReference type="Pfam" id="PF12684">
    <property type="entry name" value="DUF3799"/>
    <property type="match status" value="1"/>
</dbReference>
<evidence type="ECO:0000313" key="2">
    <source>
        <dbReference type="EMBL" id="MFC0384371.1"/>
    </source>
</evidence>
<dbReference type="Proteomes" id="UP001589789">
    <property type="component" value="Unassembled WGS sequence"/>
</dbReference>
<keyword evidence="3" id="KW-1185">Reference proteome</keyword>
<dbReference type="EMBL" id="JBHLVZ010000002">
    <property type="protein sequence ID" value="MFC0384371.1"/>
    <property type="molecule type" value="Genomic_DNA"/>
</dbReference>
<dbReference type="InterPro" id="IPR011604">
    <property type="entry name" value="PDDEXK-like_dom_sf"/>
</dbReference>